<proteinExistence type="predicted"/>
<dbReference type="PANTHER" id="PTHR43622">
    <property type="entry name" value="3-DEHYDROQUINATE SYNTHASE"/>
    <property type="match status" value="1"/>
</dbReference>
<name>A0A7R9YCJ0_9STRA</name>
<dbReference type="PANTHER" id="PTHR43622:SF3">
    <property type="entry name" value="2-EPI-5-EPI-VALIOLONE SYNTHASE"/>
    <property type="match status" value="1"/>
</dbReference>
<dbReference type="AlphaFoldDB" id="A0A7R9YCJ0"/>
<accession>A0A7R9YCJ0</accession>
<evidence type="ECO:0000313" key="2">
    <source>
        <dbReference type="EMBL" id="CAD8259662.1"/>
    </source>
</evidence>
<organism evidence="2">
    <name type="scientific">Pinguiococcus pyrenoidosus</name>
    <dbReference type="NCBI Taxonomy" id="172671"/>
    <lineage>
        <taxon>Eukaryota</taxon>
        <taxon>Sar</taxon>
        <taxon>Stramenopiles</taxon>
        <taxon>Ochrophyta</taxon>
        <taxon>Pinguiophyceae</taxon>
        <taxon>Pinguiochrysidales</taxon>
        <taxon>Pinguiochrysidaceae</taxon>
        <taxon>Pinguiococcus</taxon>
    </lineage>
</organism>
<dbReference type="EMBL" id="HBEA01012018">
    <property type="protein sequence ID" value="CAD8259662.1"/>
    <property type="molecule type" value="Transcribed_RNA"/>
</dbReference>
<protein>
    <recommendedName>
        <fullName evidence="3">3-dehydroquinate synthase domain-containing protein</fullName>
    </recommendedName>
</protein>
<dbReference type="SUPFAM" id="SSF56796">
    <property type="entry name" value="Dehydroquinate synthase-like"/>
    <property type="match status" value="1"/>
</dbReference>
<evidence type="ECO:0000256" key="1">
    <source>
        <dbReference type="ARBA" id="ARBA00023027"/>
    </source>
</evidence>
<reference evidence="2" key="1">
    <citation type="submission" date="2021-01" db="EMBL/GenBank/DDBJ databases">
        <authorList>
            <person name="Corre E."/>
            <person name="Pelletier E."/>
            <person name="Niang G."/>
            <person name="Scheremetjew M."/>
            <person name="Finn R."/>
            <person name="Kale V."/>
            <person name="Holt S."/>
            <person name="Cochrane G."/>
            <person name="Meng A."/>
            <person name="Brown T."/>
            <person name="Cohen L."/>
        </authorList>
    </citation>
    <scope>NUCLEOTIDE SEQUENCE</scope>
    <source>
        <strain evidence="2">CCMP2078</strain>
    </source>
</reference>
<evidence type="ECO:0008006" key="3">
    <source>
        <dbReference type="Google" id="ProtNLM"/>
    </source>
</evidence>
<gene>
    <name evidence="2" type="ORF">PPYR1160_LOCUS9164</name>
</gene>
<dbReference type="Gene3D" id="1.20.1090.10">
    <property type="entry name" value="Dehydroquinate synthase-like - alpha domain"/>
    <property type="match status" value="1"/>
</dbReference>
<keyword evidence="1" id="KW-0520">NAD</keyword>
<dbReference type="InterPro" id="IPR050071">
    <property type="entry name" value="Dehydroquinate_synthase"/>
</dbReference>
<dbReference type="GO" id="GO:0003856">
    <property type="term" value="F:3-dehydroquinate synthase activity"/>
    <property type="evidence" value="ECO:0007669"/>
    <property type="project" value="TreeGrafter"/>
</dbReference>
<sequence>MHGEAVNVDGWLCVLLSLGRGYINHATADRVYAAMKAIGMPTCWEHCTTDILWKGLEDAVEHRHGKQRLPLITGIGSSVCVNDITKEELRTAVEFMHAYELREGKA</sequence>